<dbReference type="SUPFAM" id="SSF55874">
    <property type="entry name" value="ATPase domain of HSP90 chaperone/DNA topoisomerase II/histidine kinase"/>
    <property type="match status" value="1"/>
</dbReference>
<keyword evidence="6" id="KW-0472">Membrane</keyword>
<gene>
    <name evidence="8" type="ORF">EKN06_02505</name>
</gene>
<evidence type="ECO:0000256" key="5">
    <source>
        <dbReference type="ARBA" id="ARBA00022777"/>
    </source>
</evidence>
<dbReference type="InterPro" id="IPR004358">
    <property type="entry name" value="Sig_transdc_His_kin-like_C"/>
</dbReference>
<dbReference type="InterPro" id="IPR007891">
    <property type="entry name" value="CHASE3"/>
</dbReference>
<name>A0A437H0E3_9SPHN</name>
<dbReference type="CDD" id="cd00082">
    <property type="entry name" value="HisKA"/>
    <property type="match status" value="1"/>
</dbReference>
<dbReference type="Gene3D" id="1.10.287.130">
    <property type="match status" value="1"/>
</dbReference>
<organism evidence="8 9">
    <name type="scientific">Croceicoccus ponticola</name>
    <dbReference type="NCBI Taxonomy" id="2217664"/>
    <lineage>
        <taxon>Bacteria</taxon>
        <taxon>Pseudomonadati</taxon>
        <taxon>Pseudomonadota</taxon>
        <taxon>Alphaproteobacteria</taxon>
        <taxon>Sphingomonadales</taxon>
        <taxon>Erythrobacteraceae</taxon>
        <taxon>Croceicoccus</taxon>
    </lineage>
</organism>
<dbReference type="Pfam" id="PF02518">
    <property type="entry name" value="HATPase_c"/>
    <property type="match status" value="1"/>
</dbReference>
<comment type="catalytic activity">
    <reaction evidence="1">
        <text>ATP + protein L-histidine = ADP + protein N-phospho-L-histidine.</text>
        <dbReference type="EC" id="2.7.13.3"/>
    </reaction>
</comment>
<dbReference type="SMART" id="SM00387">
    <property type="entry name" value="HATPase_c"/>
    <property type="match status" value="1"/>
</dbReference>
<evidence type="ECO:0000256" key="4">
    <source>
        <dbReference type="ARBA" id="ARBA00022679"/>
    </source>
</evidence>
<evidence type="ECO:0000256" key="6">
    <source>
        <dbReference type="SAM" id="Phobius"/>
    </source>
</evidence>
<proteinExistence type="predicted"/>
<dbReference type="GO" id="GO:0030295">
    <property type="term" value="F:protein kinase activator activity"/>
    <property type="evidence" value="ECO:0007669"/>
    <property type="project" value="TreeGrafter"/>
</dbReference>
<comment type="caution">
    <text evidence="8">The sequence shown here is derived from an EMBL/GenBank/DDBJ whole genome shotgun (WGS) entry which is preliminary data.</text>
</comment>
<feature type="transmembrane region" description="Helical" evidence="6">
    <location>
        <begin position="20"/>
        <end position="40"/>
    </location>
</feature>
<feature type="domain" description="Histidine kinase" evidence="7">
    <location>
        <begin position="258"/>
        <end position="493"/>
    </location>
</feature>
<evidence type="ECO:0000256" key="3">
    <source>
        <dbReference type="ARBA" id="ARBA00022553"/>
    </source>
</evidence>
<dbReference type="GO" id="GO:0007234">
    <property type="term" value="P:osmosensory signaling via phosphorelay pathway"/>
    <property type="evidence" value="ECO:0007669"/>
    <property type="project" value="TreeGrafter"/>
</dbReference>
<keyword evidence="3" id="KW-0597">Phosphoprotein</keyword>
<reference evidence="8 9" key="1">
    <citation type="submission" date="2018-12" db="EMBL/GenBank/DDBJ databases">
        <title>Croceicoccus ponticola sp. nov., a lipolytic bacterium isolated from seawater.</title>
        <authorList>
            <person name="Yoon J.-H."/>
        </authorList>
    </citation>
    <scope>NUCLEOTIDE SEQUENCE [LARGE SCALE GENOMIC DNA]</scope>
    <source>
        <strain evidence="8 9">GM-16</strain>
    </source>
</reference>
<dbReference type="AlphaFoldDB" id="A0A437H0E3"/>
<keyword evidence="5" id="KW-0418">Kinase</keyword>
<dbReference type="OrthoDB" id="9789238at2"/>
<evidence type="ECO:0000256" key="1">
    <source>
        <dbReference type="ARBA" id="ARBA00000085"/>
    </source>
</evidence>
<dbReference type="SUPFAM" id="SSF47384">
    <property type="entry name" value="Homodimeric domain of signal transducing histidine kinase"/>
    <property type="match status" value="1"/>
</dbReference>
<dbReference type="RefSeq" id="WP_127611288.1">
    <property type="nucleotide sequence ID" value="NZ_RXOL01000001.1"/>
</dbReference>
<feature type="transmembrane region" description="Helical" evidence="6">
    <location>
        <begin position="191"/>
        <end position="214"/>
    </location>
</feature>
<evidence type="ECO:0000313" key="8">
    <source>
        <dbReference type="EMBL" id="RVQ69100.1"/>
    </source>
</evidence>
<dbReference type="Pfam" id="PF05227">
    <property type="entry name" value="CHASE3"/>
    <property type="match status" value="1"/>
</dbReference>
<dbReference type="EC" id="2.7.13.3" evidence="2"/>
<dbReference type="InterPro" id="IPR003661">
    <property type="entry name" value="HisK_dim/P_dom"/>
</dbReference>
<dbReference type="GO" id="GO:0000155">
    <property type="term" value="F:phosphorelay sensor kinase activity"/>
    <property type="evidence" value="ECO:0007669"/>
    <property type="project" value="InterPro"/>
</dbReference>
<dbReference type="Pfam" id="PF00512">
    <property type="entry name" value="HisKA"/>
    <property type="match status" value="1"/>
</dbReference>
<dbReference type="PROSITE" id="PS50109">
    <property type="entry name" value="HIS_KIN"/>
    <property type="match status" value="1"/>
</dbReference>
<accession>A0A437H0E3</accession>
<keyword evidence="9" id="KW-1185">Reference proteome</keyword>
<dbReference type="SMART" id="SM00388">
    <property type="entry name" value="HisKA"/>
    <property type="match status" value="1"/>
</dbReference>
<evidence type="ECO:0000259" key="7">
    <source>
        <dbReference type="PROSITE" id="PS50109"/>
    </source>
</evidence>
<dbReference type="PRINTS" id="PR00344">
    <property type="entry name" value="BCTRLSENSOR"/>
</dbReference>
<keyword evidence="6" id="KW-1133">Transmembrane helix</keyword>
<dbReference type="Proteomes" id="UP000283003">
    <property type="component" value="Unassembled WGS sequence"/>
</dbReference>
<dbReference type="Gene3D" id="3.30.565.10">
    <property type="entry name" value="Histidine kinase-like ATPase, C-terminal domain"/>
    <property type="match status" value="1"/>
</dbReference>
<evidence type="ECO:0000256" key="2">
    <source>
        <dbReference type="ARBA" id="ARBA00012438"/>
    </source>
</evidence>
<evidence type="ECO:0000313" key="9">
    <source>
        <dbReference type="Proteomes" id="UP000283003"/>
    </source>
</evidence>
<dbReference type="InterPro" id="IPR036097">
    <property type="entry name" value="HisK_dim/P_sf"/>
</dbReference>
<keyword evidence="6" id="KW-0812">Transmembrane</keyword>
<dbReference type="InterPro" id="IPR005467">
    <property type="entry name" value="His_kinase_dom"/>
</dbReference>
<sequence length="500" mass="55323">MPVTLLKDTVRGRGDRMVVALLATGIILLIVAIVAAAVTLGSITEDTDAVEATLQTQATISRISTLNEQTETGRRGYLINGDRSFGAITRIATDALQIEVDRAAPMVQGFPDQQERFARLSQMVDERQAIVDRLLALPPERLSDAAAENFDLDPGVQLTRKIRTLALEMLNVEKDRLSLRNRSQLDSLKRFYAVGGIALLLLVAVMATVVVVMVRHNRAIADAEAELRVANEGLEGAVAERTTDLRRANAEIQRFAYIVSHDLRSPLVNVLGFTSEMDAARAVIQKHLDNLRESHPELATKDLAYAVEEDLPEALGFIRTSTEKMDRLINSILDLSRQGRRVLTPENLDMRQLTGNVADTLYQRAQEEDATILIGELPEVESDRMAVEQIMSNLLENAIKYLSPDRKGEIRIEGGRSFGQVHFDVIDNGRGIAPNDHERVFDLFRRSGKQDKPGEGIGLANVRALAHRLGGNVTVESELDRGATFRLSLPTRFRPVDDQA</sequence>
<dbReference type="InterPro" id="IPR036890">
    <property type="entry name" value="HATPase_C_sf"/>
</dbReference>
<dbReference type="InterPro" id="IPR003594">
    <property type="entry name" value="HATPase_dom"/>
</dbReference>
<dbReference type="EMBL" id="RXOL01000001">
    <property type="protein sequence ID" value="RVQ69100.1"/>
    <property type="molecule type" value="Genomic_DNA"/>
</dbReference>
<keyword evidence="4" id="KW-0808">Transferase</keyword>
<dbReference type="GO" id="GO:0000156">
    <property type="term" value="F:phosphorelay response regulator activity"/>
    <property type="evidence" value="ECO:0007669"/>
    <property type="project" value="TreeGrafter"/>
</dbReference>
<protein>
    <recommendedName>
        <fullName evidence="2">histidine kinase</fullName>
        <ecNumber evidence="2">2.7.13.3</ecNumber>
    </recommendedName>
</protein>
<dbReference type="PANTHER" id="PTHR42878:SF15">
    <property type="entry name" value="BACTERIOPHYTOCHROME"/>
    <property type="match status" value="1"/>
</dbReference>
<dbReference type="PANTHER" id="PTHR42878">
    <property type="entry name" value="TWO-COMPONENT HISTIDINE KINASE"/>
    <property type="match status" value="1"/>
</dbReference>
<dbReference type="InterPro" id="IPR050351">
    <property type="entry name" value="BphY/WalK/GraS-like"/>
</dbReference>